<dbReference type="HOGENOM" id="CLU_035297_0_0_9"/>
<keyword evidence="8" id="KW-1185">Reference proteome</keyword>
<comment type="caution">
    <text evidence="7">The sequence shown here is derived from an EMBL/GenBank/DDBJ whole genome shotgun (WGS) entry which is preliminary data.</text>
</comment>
<keyword evidence="4" id="KW-0812">Transmembrane</keyword>
<evidence type="ECO:0000256" key="4">
    <source>
        <dbReference type="SAM" id="Phobius"/>
    </source>
</evidence>
<feature type="transmembrane region" description="Helical" evidence="4">
    <location>
        <begin position="6"/>
        <end position="24"/>
    </location>
</feature>
<dbReference type="RefSeq" id="WP_008902578.1">
    <property type="nucleotide sequence ID" value="NZ_GL397071.1"/>
</dbReference>
<dbReference type="Gene3D" id="3.40.1190.10">
    <property type="entry name" value="Mur-like, catalytic domain"/>
    <property type="match status" value="1"/>
</dbReference>
<organism evidence="7 8">
    <name type="scientific">Peptoniphilus duerdenii ATCC BAA-1640</name>
    <dbReference type="NCBI Taxonomy" id="862517"/>
    <lineage>
        <taxon>Bacteria</taxon>
        <taxon>Bacillati</taxon>
        <taxon>Bacillota</taxon>
        <taxon>Tissierellia</taxon>
        <taxon>Tissierellales</taxon>
        <taxon>Peptoniphilaceae</taxon>
        <taxon>Peptoniphilus</taxon>
    </lineage>
</organism>
<sequence length="510" mass="57733">MDKTKLIIEFVVYIVAYIAWRVLITAKAKYHLNIIQLNEYDNDKYRDWIKNNFSKAYSPFNEKTDSKTPLVMTDRAKRLLATYLNIYRGLVTVVILAILCFTNYRISIYAGIIFLLIALFMQPQMMIVANAINLPKEKKINMGFYTSAQEKIRRLKAESGLKVIGITGSFGKTSVKFFTSTMLDEKFRVQNTPSSYNTPMGLSKVINNELDSSREIFLAELGAYKPGEIHEVASLVQPDIGVITAIGPTHMQMYKTIENIMKTKYELIEDLDENGTAIFNYDNKYVRELADKTTKKTIRYGTKDFMKLDYYAKDIEVSERGSTFTLVSKEKGSIECTTKLLGEHSVQNLLASVAIGMELGMSLEEVKDRIEKIESVEHRLNLIEGQGGVIVIDDAFNSNPVGFRAALKVLSQFKDGKKIIVTPGMVELGEMEEEENYKVGKEIAKVCDYAILVGIKRTEPIRRGLLDSKFDEGRIISVRSLNDATSELGKITAPRDVVLFENDLPDSYEE</sequence>
<evidence type="ECO:0000313" key="7">
    <source>
        <dbReference type="EMBL" id="EFM24567.1"/>
    </source>
</evidence>
<evidence type="ECO:0000256" key="3">
    <source>
        <dbReference type="ARBA" id="ARBA00022840"/>
    </source>
</evidence>
<keyword evidence="1 7" id="KW-0436">Ligase</keyword>
<dbReference type="EMBL" id="AEEH01000051">
    <property type="protein sequence ID" value="EFM24567.1"/>
    <property type="molecule type" value="Genomic_DNA"/>
</dbReference>
<dbReference type="eggNOG" id="COG0770">
    <property type="taxonomic scope" value="Bacteria"/>
</dbReference>
<proteinExistence type="predicted"/>
<reference evidence="7 8" key="1">
    <citation type="submission" date="2010-07" db="EMBL/GenBank/DDBJ databases">
        <authorList>
            <person name="Muzny D."/>
            <person name="Qin X."/>
            <person name="Deng J."/>
            <person name="Jiang H."/>
            <person name="Liu Y."/>
            <person name="Qu J."/>
            <person name="Song X.-Z."/>
            <person name="Zhang L."/>
            <person name="Thornton R."/>
            <person name="Coyle M."/>
            <person name="Francisco L."/>
            <person name="Jackson L."/>
            <person name="Javaid M."/>
            <person name="Korchina V."/>
            <person name="Kovar C."/>
            <person name="Mata R."/>
            <person name="Mathew T."/>
            <person name="Ngo R."/>
            <person name="Nguyen L."/>
            <person name="Nguyen N."/>
            <person name="Okwuonu G."/>
            <person name="Ongeri F."/>
            <person name="Pham C."/>
            <person name="Simmons D."/>
            <person name="Wilczek-Boney K."/>
            <person name="Hale W."/>
            <person name="Jakkamsetti A."/>
            <person name="Pham P."/>
            <person name="Ruth R."/>
            <person name="San Lucas F."/>
            <person name="Warren J."/>
            <person name="Zhang J."/>
            <person name="Zhao Z."/>
            <person name="Zhou C."/>
            <person name="Zhu D."/>
            <person name="Lee S."/>
            <person name="Bess C."/>
            <person name="Blankenburg K."/>
            <person name="Forbes L."/>
            <person name="Fu Q."/>
            <person name="Gubbala S."/>
            <person name="Hirani K."/>
            <person name="Jayaseelan J.C."/>
            <person name="Lara F."/>
            <person name="Munidasa M."/>
            <person name="Palculict T."/>
            <person name="Patil S."/>
            <person name="Pu L.-L."/>
            <person name="Saada N."/>
            <person name="Tang L."/>
            <person name="Weissenberger G."/>
            <person name="Zhu Y."/>
            <person name="Hemphill L."/>
            <person name="Shang Y."/>
            <person name="Youmans B."/>
            <person name="Ayvaz T."/>
            <person name="Ross M."/>
            <person name="Santibanez J."/>
            <person name="Aqrawi P."/>
            <person name="Gross S."/>
            <person name="Joshi V."/>
            <person name="Fowler G."/>
            <person name="Nazareth L."/>
            <person name="Reid J."/>
            <person name="Worley K."/>
            <person name="Petrosino J."/>
            <person name="Highlander S."/>
            <person name="Gibbs R."/>
        </authorList>
    </citation>
    <scope>NUCLEOTIDE SEQUENCE [LARGE SCALE GENOMIC DNA]</scope>
    <source>
        <strain evidence="7 8">ATCC BAA-1640</strain>
    </source>
</reference>
<dbReference type="InterPro" id="IPR004101">
    <property type="entry name" value="Mur_ligase_C"/>
</dbReference>
<dbReference type="SUPFAM" id="SSF53623">
    <property type="entry name" value="MurD-like peptide ligases, catalytic domain"/>
    <property type="match status" value="1"/>
</dbReference>
<dbReference type="Proteomes" id="UP000003280">
    <property type="component" value="Unassembled WGS sequence"/>
</dbReference>
<dbReference type="EC" id="6.3.2.10" evidence="7"/>
<dbReference type="InterPro" id="IPR036565">
    <property type="entry name" value="Mur-like_cat_sf"/>
</dbReference>
<keyword evidence="2" id="KW-0547">Nucleotide-binding</keyword>
<dbReference type="PANTHER" id="PTHR43024">
    <property type="entry name" value="UDP-N-ACETYLMURAMOYL-TRIPEPTIDE--D-ALANYL-D-ALANINE LIGASE"/>
    <property type="match status" value="1"/>
</dbReference>
<accession>E0NNR4</accession>
<feature type="domain" description="Mur ligase C-terminal" evidence="5">
    <location>
        <begin position="378"/>
        <end position="500"/>
    </location>
</feature>
<dbReference type="STRING" id="862517.HMPREF9225_1803"/>
<gene>
    <name evidence="7" type="primary">murF</name>
    <name evidence="7" type="ORF">HMPREF9225_1803</name>
</gene>
<feature type="domain" description="Mur ligase central" evidence="6">
    <location>
        <begin position="166"/>
        <end position="355"/>
    </location>
</feature>
<dbReference type="GO" id="GO:0005524">
    <property type="term" value="F:ATP binding"/>
    <property type="evidence" value="ECO:0007669"/>
    <property type="project" value="UniProtKB-KW"/>
</dbReference>
<dbReference type="InterPro" id="IPR036615">
    <property type="entry name" value="Mur_ligase_C_dom_sf"/>
</dbReference>
<name>E0NNR4_9FIRM</name>
<dbReference type="InterPro" id="IPR013221">
    <property type="entry name" value="Mur_ligase_cen"/>
</dbReference>
<dbReference type="SUPFAM" id="SSF53244">
    <property type="entry name" value="MurD-like peptide ligases, peptide-binding domain"/>
    <property type="match status" value="1"/>
</dbReference>
<dbReference type="GO" id="GO:0047480">
    <property type="term" value="F:UDP-N-acetylmuramoyl-tripeptide-D-alanyl-D-alanine ligase activity"/>
    <property type="evidence" value="ECO:0007669"/>
    <property type="project" value="UniProtKB-EC"/>
</dbReference>
<keyword evidence="4" id="KW-1133">Transmembrane helix</keyword>
<keyword evidence="3" id="KW-0067">ATP-binding</keyword>
<dbReference type="InterPro" id="IPR051046">
    <property type="entry name" value="MurCDEF_CellWall_CoF430Synth"/>
</dbReference>
<feature type="transmembrane region" description="Helical" evidence="4">
    <location>
        <begin position="85"/>
        <end position="106"/>
    </location>
</feature>
<protein>
    <submittedName>
        <fullName evidence="7">UDP-N-acetylmuramoyl-tripeptide--D-alanyl-D-alanine ligase</fullName>
        <ecNumber evidence="7">6.3.2.10</ecNumber>
    </submittedName>
</protein>
<evidence type="ECO:0000256" key="2">
    <source>
        <dbReference type="ARBA" id="ARBA00022741"/>
    </source>
</evidence>
<evidence type="ECO:0000256" key="1">
    <source>
        <dbReference type="ARBA" id="ARBA00022598"/>
    </source>
</evidence>
<dbReference type="PANTHER" id="PTHR43024:SF1">
    <property type="entry name" value="UDP-N-ACETYLMURAMOYL-TRIPEPTIDE--D-ALANYL-D-ALANINE LIGASE"/>
    <property type="match status" value="1"/>
</dbReference>
<dbReference type="Pfam" id="PF08245">
    <property type="entry name" value="Mur_ligase_M"/>
    <property type="match status" value="1"/>
</dbReference>
<feature type="transmembrane region" description="Helical" evidence="4">
    <location>
        <begin position="112"/>
        <end position="132"/>
    </location>
</feature>
<evidence type="ECO:0000259" key="5">
    <source>
        <dbReference type="Pfam" id="PF02875"/>
    </source>
</evidence>
<dbReference type="Gene3D" id="3.90.190.20">
    <property type="entry name" value="Mur ligase, C-terminal domain"/>
    <property type="match status" value="1"/>
</dbReference>
<keyword evidence="4" id="KW-0472">Membrane</keyword>
<evidence type="ECO:0000259" key="6">
    <source>
        <dbReference type="Pfam" id="PF08245"/>
    </source>
</evidence>
<dbReference type="AlphaFoldDB" id="E0NNR4"/>
<dbReference type="OrthoDB" id="9801978at2"/>
<evidence type="ECO:0000313" key="8">
    <source>
        <dbReference type="Proteomes" id="UP000003280"/>
    </source>
</evidence>
<dbReference type="Pfam" id="PF02875">
    <property type="entry name" value="Mur_ligase_C"/>
    <property type="match status" value="1"/>
</dbReference>